<name>A0A0G2DTH9_PHACM</name>
<evidence type="ECO:0000259" key="5">
    <source>
        <dbReference type="Pfam" id="PF07993"/>
    </source>
</evidence>
<gene>
    <name evidence="6" type="ORF">UCRPC4_g06884</name>
</gene>
<dbReference type="PANTHER" id="PTHR43439:SF2">
    <property type="entry name" value="ENZYME, PUTATIVE (JCVI)-RELATED"/>
    <property type="match status" value="1"/>
</dbReference>
<dbReference type="InterPro" id="IPR036736">
    <property type="entry name" value="ACP-like_sf"/>
</dbReference>
<dbReference type="InterPro" id="IPR000873">
    <property type="entry name" value="AMP-dep_synth/lig_dom"/>
</dbReference>
<dbReference type="InterPro" id="IPR036291">
    <property type="entry name" value="NAD(P)-bd_dom_sf"/>
</dbReference>
<dbReference type="InterPro" id="IPR042099">
    <property type="entry name" value="ANL_N_sf"/>
</dbReference>
<feature type="domain" description="Thioester reductase (TE)" evidence="5">
    <location>
        <begin position="646"/>
        <end position="903"/>
    </location>
</feature>
<dbReference type="Pfam" id="PF23562">
    <property type="entry name" value="AMP-binding_C_3"/>
    <property type="match status" value="1"/>
</dbReference>
<dbReference type="PROSITE" id="PS00012">
    <property type="entry name" value="PHOSPHOPANTETHEINE"/>
    <property type="match status" value="1"/>
</dbReference>
<dbReference type="OrthoDB" id="429813at2759"/>
<dbReference type="Pfam" id="PF07993">
    <property type="entry name" value="NAD_binding_4"/>
    <property type="match status" value="1"/>
</dbReference>
<reference evidence="6 7" key="2">
    <citation type="submission" date="2015-05" db="EMBL/GenBank/DDBJ databases">
        <authorList>
            <person name="Morales-Cruz A."/>
            <person name="Amrine K.C."/>
            <person name="Cantu D."/>
        </authorList>
    </citation>
    <scope>NUCLEOTIDE SEQUENCE [LARGE SCALE GENOMIC DNA]</scope>
    <source>
        <strain evidence="6">UCRPC4</strain>
    </source>
</reference>
<protein>
    <submittedName>
        <fullName evidence="6">Putative nrps-like enzyme</fullName>
    </submittedName>
</protein>
<reference evidence="6 7" key="1">
    <citation type="submission" date="2015-05" db="EMBL/GenBank/DDBJ databases">
        <title>Distinctive expansion of gene families associated with plant cell wall degradation and secondary metabolism in the genomes of grapevine trunk pathogens.</title>
        <authorList>
            <person name="Lawrence D.P."/>
            <person name="Travadon R."/>
            <person name="Rolshausen P.E."/>
            <person name="Baumgartner K."/>
        </authorList>
    </citation>
    <scope>NUCLEOTIDE SEQUENCE [LARGE SCALE GENOMIC DNA]</scope>
    <source>
        <strain evidence="6">UCRPC4</strain>
    </source>
</reference>
<dbReference type="Pfam" id="PF00550">
    <property type="entry name" value="PP-binding"/>
    <property type="match status" value="1"/>
</dbReference>
<keyword evidence="7" id="KW-1185">Reference proteome</keyword>
<dbReference type="InterPro" id="IPR051414">
    <property type="entry name" value="Adenylate-forming_Reductase"/>
</dbReference>
<dbReference type="InterPro" id="IPR020845">
    <property type="entry name" value="AMP-binding_CS"/>
</dbReference>
<dbReference type="PANTHER" id="PTHR43439">
    <property type="entry name" value="PHENYLACETATE-COENZYME A LIGASE"/>
    <property type="match status" value="1"/>
</dbReference>
<dbReference type="InterPro" id="IPR006162">
    <property type="entry name" value="Ppantetheine_attach_site"/>
</dbReference>
<keyword evidence="2" id="KW-0597">Phosphoprotein</keyword>
<organism evidence="6 7">
    <name type="scientific">Phaeomoniella chlamydospora</name>
    <name type="common">Phaeoacremonium chlamydosporum</name>
    <dbReference type="NCBI Taxonomy" id="158046"/>
    <lineage>
        <taxon>Eukaryota</taxon>
        <taxon>Fungi</taxon>
        <taxon>Dikarya</taxon>
        <taxon>Ascomycota</taxon>
        <taxon>Pezizomycotina</taxon>
        <taxon>Eurotiomycetes</taxon>
        <taxon>Chaetothyriomycetidae</taxon>
        <taxon>Phaeomoniellales</taxon>
        <taxon>Phaeomoniellaceae</taxon>
        <taxon>Phaeomoniella</taxon>
    </lineage>
</organism>
<dbReference type="SUPFAM" id="SSF51735">
    <property type="entry name" value="NAD(P)-binding Rossmann-fold domains"/>
    <property type="match status" value="1"/>
</dbReference>
<dbReference type="Proteomes" id="UP000053317">
    <property type="component" value="Unassembled WGS sequence"/>
</dbReference>
<evidence type="ECO:0000256" key="2">
    <source>
        <dbReference type="ARBA" id="ARBA00022553"/>
    </source>
</evidence>
<dbReference type="Gene3D" id="3.40.50.12780">
    <property type="entry name" value="N-terminal domain of ligase-like"/>
    <property type="match status" value="1"/>
</dbReference>
<evidence type="ECO:0000256" key="1">
    <source>
        <dbReference type="ARBA" id="ARBA00022450"/>
    </source>
</evidence>
<feature type="domain" description="Carrier" evidence="4">
    <location>
        <begin position="523"/>
        <end position="572"/>
    </location>
</feature>
<comment type="caution">
    <text evidence="6">The sequence shown here is derived from an EMBL/GenBank/DDBJ whole genome shotgun (WGS) entry which is preliminary data.</text>
</comment>
<dbReference type="SUPFAM" id="SSF56801">
    <property type="entry name" value="Acetyl-CoA synthetase-like"/>
    <property type="match status" value="1"/>
</dbReference>
<accession>A0A0G2DTH9</accession>
<keyword evidence="1" id="KW-0596">Phosphopantetheine</keyword>
<evidence type="ECO:0000313" key="6">
    <source>
        <dbReference type="EMBL" id="KKY13969.1"/>
    </source>
</evidence>
<dbReference type="Gene3D" id="1.10.1200.10">
    <property type="entry name" value="ACP-like"/>
    <property type="match status" value="1"/>
</dbReference>
<dbReference type="AlphaFoldDB" id="A0A0G2DTH9"/>
<dbReference type="InterPro" id="IPR009081">
    <property type="entry name" value="PP-bd_ACP"/>
</dbReference>
<dbReference type="Gene3D" id="3.40.50.720">
    <property type="entry name" value="NAD(P)-binding Rossmann-like Domain"/>
    <property type="match status" value="1"/>
</dbReference>
<dbReference type="SUPFAM" id="SSF47336">
    <property type="entry name" value="ACP-like"/>
    <property type="match status" value="1"/>
</dbReference>
<feature type="domain" description="AMP-dependent synthetase/ligase" evidence="3">
    <location>
        <begin position="43"/>
        <end position="247"/>
    </location>
</feature>
<evidence type="ECO:0000259" key="4">
    <source>
        <dbReference type="Pfam" id="PF00550"/>
    </source>
</evidence>
<dbReference type="EMBL" id="LCWF01000245">
    <property type="protein sequence ID" value="KKY13969.1"/>
    <property type="molecule type" value="Genomic_DNA"/>
</dbReference>
<dbReference type="PROSITE" id="PS00455">
    <property type="entry name" value="AMP_BINDING"/>
    <property type="match status" value="1"/>
</dbReference>
<dbReference type="Pfam" id="PF00501">
    <property type="entry name" value="AMP-binding"/>
    <property type="match status" value="1"/>
</dbReference>
<evidence type="ECO:0000313" key="7">
    <source>
        <dbReference type="Proteomes" id="UP000053317"/>
    </source>
</evidence>
<evidence type="ECO:0000259" key="3">
    <source>
        <dbReference type="Pfam" id="PF00501"/>
    </source>
</evidence>
<sequence length="1095" mass="120830">MATSISFPIQGERLLNHIVDELARTSPEKLYAEYPISPTGYDKGFQKITFADLANAVNGLAWWLHDAIGPGKNFETLTYIGPLDLRYNALILGAVKAGYKVLLASPRNSLPAHINLFNLLNCQKIITPSQRPQAVTTIVESHSIQTLEIPTVEELLSKSYTHYAYSKTFEEAKKDPLVVLHTSGTTGLPKPIIWTHEFAASWLQWVNLEDCAAVVPLVLEELCKKPLLLDVLSQNLPTMFYSGGTVGQTIGDKISKKLKLFSIIGTTEVGLFPTLYPTEIWPTGEWNYFRFNSAANVEFRHESGDEYEAVVVRHPDPAQEQPVFKVFPEKTEYRTGDLYTPHPSSPDLWRYRGRDDDIIVFLTGEKTNPTSMEQKIATHPQVQSALVIGTLRFQAGLLIELVTEDYMPTAQRAEFIELLWPIIQEANLECPRHAQVKKSHIMFIDPQRPMLRSSKGTVQRKATLRLYEKEIDDLYADADKMSTFEPGEDLGPPVDSSDANAISSFISQAVIKIMNIYTDFANDKNENFFLSGMDSLQALQLTRQLKAALSLPDLDISTVYANPSIHLLTQAILKLSEAYQTTAAERQASITERVEKMLGEYELMVDEFARSSGPKTSTSVPTTDFDVLSPITTTADVSKKERVVLLTGSTGAIGCYILSILLATPDIFHVYCLNRASNSMALQIQRSQARGLPTEFPSDRVTFLTADLSQNNLNLEWQVYERLRCSVTHIVHNAWPVNFNLSLSTFAPHLMGVCNLIKLAAEAGSTTTSNSCNFLFVSSVSSVAGAAVVGKQIPEKIITDPHAPLPMGYGQSKYIAERILDYASRAIPTFRHNGDDATSSSNIAILRVGQVAGPAYAPGSWNKWEWFPSLVISSLYLGLIPDSLGGGTNDIIDWVPIDVLAESVVELLLGLGRQQGTSSPPTTTASIQVFHPLNPKPTTWRKLQAVIIDALKKYNSRTLPSQETSEGGSKNITVVPLSTWISHLHSFSSSLSSSPASLEEILAQNPALKLLSFYESLLASSALSSRNDNREEDDDGSIVKCGKLDGKLALEASETLRALGSGNRTDGGNGEGKGIEDDWVRRWVRDWVGQKDGVK</sequence>
<dbReference type="InterPro" id="IPR013120">
    <property type="entry name" value="FAR_NAD-bd"/>
</dbReference>
<proteinExistence type="predicted"/>